<name>A0A0A9AB79_ARUDO</name>
<accession>A0A0A9AB79</accession>
<reference evidence="1" key="2">
    <citation type="journal article" date="2015" name="Data Brief">
        <title>Shoot transcriptome of the giant reed, Arundo donax.</title>
        <authorList>
            <person name="Barrero R.A."/>
            <person name="Guerrero F.D."/>
            <person name="Moolhuijzen P."/>
            <person name="Goolsby J.A."/>
            <person name="Tidwell J."/>
            <person name="Bellgard S.E."/>
            <person name="Bellgard M.I."/>
        </authorList>
    </citation>
    <scope>NUCLEOTIDE SEQUENCE</scope>
    <source>
        <tissue evidence="1">Shoot tissue taken approximately 20 cm above the soil surface</tissue>
    </source>
</reference>
<proteinExistence type="predicted"/>
<reference evidence="1" key="1">
    <citation type="submission" date="2014-09" db="EMBL/GenBank/DDBJ databases">
        <authorList>
            <person name="Magalhaes I.L.F."/>
            <person name="Oliveira U."/>
            <person name="Santos F.R."/>
            <person name="Vidigal T.H.D.A."/>
            <person name="Brescovit A.D."/>
            <person name="Santos A.J."/>
        </authorList>
    </citation>
    <scope>NUCLEOTIDE SEQUENCE</scope>
    <source>
        <tissue evidence="1">Shoot tissue taken approximately 20 cm above the soil surface</tissue>
    </source>
</reference>
<sequence length="48" mass="4463">MLSLKHILAGVAGGHPAMPVASDRGGGGRGGAGGAALLRGVARARGSA</sequence>
<organism evidence="1">
    <name type="scientific">Arundo donax</name>
    <name type="common">Giant reed</name>
    <name type="synonym">Donax arundinaceus</name>
    <dbReference type="NCBI Taxonomy" id="35708"/>
    <lineage>
        <taxon>Eukaryota</taxon>
        <taxon>Viridiplantae</taxon>
        <taxon>Streptophyta</taxon>
        <taxon>Embryophyta</taxon>
        <taxon>Tracheophyta</taxon>
        <taxon>Spermatophyta</taxon>
        <taxon>Magnoliopsida</taxon>
        <taxon>Liliopsida</taxon>
        <taxon>Poales</taxon>
        <taxon>Poaceae</taxon>
        <taxon>PACMAD clade</taxon>
        <taxon>Arundinoideae</taxon>
        <taxon>Arundineae</taxon>
        <taxon>Arundo</taxon>
    </lineage>
</organism>
<dbReference type="EMBL" id="GBRH01250727">
    <property type="protein sequence ID" value="JAD47168.1"/>
    <property type="molecule type" value="Transcribed_RNA"/>
</dbReference>
<protein>
    <submittedName>
        <fullName evidence="1">Uncharacterized protein</fullName>
    </submittedName>
</protein>
<dbReference type="AlphaFoldDB" id="A0A0A9AB79"/>
<evidence type="ECO:0000313" key="1">
    <source>
        <dbReference type="EMBL" id="JAD47168.1"/>
    </source>
</evidence>